<protein>
    <submittedName>
        <fullName evidence="1">Hemin-binding protein</fullName>
    </submittedName>
</protein>
<dbReference type="Proteomes" id="UP001229081">
    <property type="component" value="Unassembled WGS sequence"/>
</dbReference>
<evidence type="ECO:0000313" key="2">
    <source>
        <dbReference type="Proteomes" id="UP001229081"/>
    </source>
</evidence>
<dbReference type="AlphaFoldDB" id="A0AAJ1S0C3"/>
<reference evidence="1" key="1">
    <citation type="submission" date="2023-06" db="EMBL/GenBank/DDBJ databases">
        <title>Identification of two novel mycobacterium reveal diversities and complexities of Mycobacterium gordonae clade.</title>
        <authorList>
            <person name="Matsumoto Y."/>
            <person name="Nakamura S."/>
            <person name="Motooka D."/>
            <person name="Fukushima K."/>
        </authorList>
    </citation>
    <scope>NUCLEOTIDE SEQUENCE</scope>
    <source>
        <strain evidence="1">TY812</strain>
    </source>
</reference>
<gene>
    <name evidence="1" type="ORF">QXL92_10225</name>
</gene>
<proteinExistence type="predicted"/>
<name>A0AAJ1S0C3_9MYCO</name>
<evidence type="ECO:0000313" key="1">
    <source>
        <dbReference type="EMBL" id="MDP7735116.1"/>
    </source>
</evidence>
<comment type="caution">
    <text evidence="1">The sequence shown here is derived from an EMBL/GenBank/DDBJ whole genome shotgun (WGS) entry which is preliminary data.</text>
</comment>
<organism evidence="1 2">
    <name type="scientific">Mycobacterium paragordonae</name>
    <dbReference type="NCBI Taxonomy" id="1389713"/>
    <lineage>
        <taxon>Bacteria</taxon>
        <taxon>Bacillati</taxon>
        <taxon>Actinomycetota</taxon>
        <taxon>Actinomycetes</taxon>
        <taxon>Mycobacteriales</taxon>
        <taxon>Mycobacteriaceae</taxon>
        <taxon>Mycobacterium</taxon>
    </lineage>
</organism>
<dbReference type="EMBL" id="JAUFSA010000001">
    <property type="protein sequence ID" value="MDP7735116.1"/>
    <property type="molecule type" value="Genomic_DNA"/>
</dbReference>
<sequence length="389" mass="43629">MTGLALFGEVNLSPPPKRPTESDFQFLNRAEGEPWQNLRDLLESWYCDFPDDTYDLRNRFRTPSRPQHVGAWWELYIFSLFRRLGYEITVHPNMPGTTKNPDFLVEQDSLEAIVECAVMLDEDRWTDSDGISWVLECIDSAKDANFRLGVDIKTEGSQRPKRASIIRAVENWLNSLDADAANEAWQQQPGKAPTTDLGITDWVINLVAYPIPTEKRAVGSHLIVRWPMKSGVLGHDDQLVKILSNKGSRYGQLDKPLVVAILAWPITAGEMSLTNALFGPLTVDVHRTSTDLHVAGVSRNVDGYWRPAPNPGGSRTSAVLLGEMLRPDRPFVTLPRVWVNPWATVPLQALPPLENTMLEGDHLVVEDASATTDEVFGYPPHWPHAPWPG</sequence>
<accession>A0AAJ1S0C3</accession>
<dbReference type="RefSeq" id="WP_306255136.1">
    <property type="nucleotide sequence ID" value="NZ_JAUFSA010000001.1"/>
</dbReference>